<comment type="caution">
    <text evidence="1">The sequence shown here is derived from an EMBL/GenBank/DDBJ whole genome shotgun (WGS) entry which is preliminary data.</text>
</comment>
<gene>
    <name evidence="1" type="ORF">JOC77_000477</name>
</gene>
<dbReference type="RefSeq" id="WP_204538010.1">
    <property type="nucleotide sequence ID" value="NZ_JAFBFI010000002.1"/>
</dbReference>
<protein>
    <submittedName>
        <fullName evidence="1">Uncharacterized protein</fullName>
    </submittedName>
</protein>
<proteinExistence type="predicted"/>
<accession>A0ABS2QD41</accession>
<dbReference type="Proteomes" id="UP000823486">
    <property type="component" value="Unassembled WGS sequence"/>
</dbReference>
<evidence type="ECO:0000313" key="1">
    <source>
        <dbReference type="EMBL" id="MBM7691072.1"/>
    </source>
</evidence>
<dbReference type="EMBL" id="JAFBFI010000002">
    <property type="protein sequence ID" value="MBM7691072.1"/>
    <property type="molecule type" value="Genomic_DNA"/>
</dbReference>
<organism evidence="1 2">
    <name type="scientific">Peribacillus deserti</name>
    <dbReference type="NCBI Taxonomy" id="673318"/>
    <lineage>
        <taxon>Bacteria</taxon>
        <taxon>Bacillati</taxon>
        <taxon>Bacillota</taxon>
        <taxon>Bacilli</taxon>
        <taxon>Bacillales</taxon>
        <taxon>Bacillaceae</taxon>
        <taxon>Peribacillus</taxon>
    </lineage>
</organism>
<keyword evidence="2" id="KW-1185">Reference proteome</keyword>
<sequence>MKEIIIIQNICEEPVWEDIFSTILMSCDGFELSCPADEFPDECIYIKGAAQHADGLIIIKGQLEDYIKNIFYLCTEPSFDGEKPLLWNLKLYKKDVLCLAVEKYVTGKIHINQDLISHLRKNEVPLESLSYKWLQE</sequence>
<reference evidence="1 2" key="1">
    <citation type="submission" date="2021-01" db="EMBL/GenBank/DDBJ databases">
        <title>Genomic Encyclopedia of Type Strains, Phase IV (KMG-IV): sequencing the most valuable type-strain genomes for metagenomic binning, comparative biology and taxonomic classification.</title>
        <authorList>
            <person name="Goeker M."/>
        </authorList>
    </citation>
    <scope>NUCLEOTIDE SEQUENCE [LARGE SCALE GENOMIC DNA]</scope>
    <source>
        <strain evidence="1 2">DSM 105482</strain>
    </source>
</reference>
<name>A0ABS2QD41_9BACI</name>
<evidence type="ECO:0000313" key="2">
    <source>
        <dbReference type="Proteomes" id="UP000823486"/>
    </source>
</evidence>